<dbReference type="GO" id="GO:0006271">
    <property type="term" value="P:DNA strand elongation involved in DNA replication"/>
    <property type="evidence" value="ECO:0007669"/>
    <property type="project" value="TreeGrafter"/>
</dbReference>
<evidence type="ECO:0000256" key="6">
    <source>
        <dbReference type="ARBA" id="ARBA00022695"/>
    </source>
</evidence>
<keyword evidence="5 14" id="KW-0808">Transferase</keyword>
<dbReference type="CDD" id="cd00140">
    <property type="entry name" value="beta_clamp"/>
    <property type="match status" value="1"/>
</dbReference>
<name>A0A7X5Y1M6_9SPHN</name>
<dbReference type="InterPro" id="IPR001001">
    <property type="entry name" value="DNA_polIII_beta"/>
</dbReference>
<dbReference type="PANTHER" id="PTHR30478">
    <property type="entry name" value="DNA POLYMERASE III SUBUNIT BETA"/>
    <property type="match status" value="1"/>
</dbReference>
<gene>
    <name evidence="14" type="ORF">GGR89_003757</name>
</gene>
<dbReference type="RefSeq" id="WP_164521894.1">
    <property type="nucleotide sequence ID" value="NZ_BAAADY010000020.1"/>
</dbReference>
<evidence type="ECO:0000256" key="3">
    <source>
        <dbReference type="ARBA" id="ARBA00021035"/>
    </source>
</evidence>
<evidence type="ECO:0000256" key="9">
    <source>
        <dbReference type="ARBA" id="ARBA00023125"/>
    </source>
</evidence>
<protein>
    <recommendedName>
        <fullName evidence="3">Beta sliding clamp</fullName>
    </recommendedName>
    <alternativeName>
        <fullName evidence="11">Beta-clamp processivity factor</fullName>
    </alternativeName>
    <alternativeName>
        <fullName evidence="10">DNA polymerase III beta sliding clamp subunit</fullName>
    </alternativeName>
</protein>
<dbReference type="Gene3D" id="3.10.150.10">
    <property type="entry name" value="DNA Polymerase III, subunit A, domain 2"/>
    <property type="match status" value="3"/>
</dbReference>
<evidence type="ECO:0000256" key="1">
    <source>
        <dbReference type="ARBA" id="ARBA00004496"/>
    </source>
</evidence>
<dbReference type="GO" id="GO:0005737">
    <property type="term" value="C:cytoplasm"/>
    <property type="evidence" value="ECO:0007669"/>
    <property type="project" value="UniProtKB-SubCell"/>
</dbReference>
<evidence type="ECO:0000313" key="14">
    <source>
        <dbReference type="EMBL" id="NJB99416.1"/>
    </source>
</evidence>
<dbReference type="Pfam" id="PF02768">
    <property type="entry name" value="DNA_pol3_beta_3"/>
    <property type="match status" value="1"/>
</dbReference>
<dbReference type="SUPFAM" id="SSF55979">
    <property type="entry name" value="DNA clamp"/>
    <property type="match status" value="2"/>
</dbReference>
<dbReference type="Pfam" id="PF02767">
    <property type="entry name" value="DNA_pol3_beta_2"/>
    <property type="match status" value="1"/>
</dbReference>
<keyword evidence="4" id="KW-0963">Cytoplasm</keyword>
<evidence type="ECO:0000256" key="4">
    <source>
        <dbReference type="ARBA" id="ARBA00022490"/>
    </source>
</evidence>
<evidence type="ECO:0000313" key="15">
    <source>
        <dbReference type="Proteomes" id="UP000531251"/>
    </source>
</evidence>
<keyword evidence="15" id="KW-1185">Reference proteome</keyword>
<evidence type="ECO:0000256" key="11">
    <source>
        <dbReference type="ARBA" id="ARBA00033276"/>
    </source>
</evidence>
<evidence type="ECO:0000256" key="7">
    <source>
        <dbReference type="ARBA" id="ARBA00022705"/>
    </source>
</evidence>
<comment type="similarity">
    <text evidence="2">Belongs to the beta sliding clamp family.</text>
</comment>
<dbReference type="Proteomes" id="UP000531251">
    <property type="component" value="Unassembled WGS sequence"/>
</dbReference>
<comment type="caution">
    <text evidence="14">The sequence shown here is derived from an EMBL/GenBank/DDBJ whole genome shotgun (WGS) entry which is preliminary data.</text>
</comment>
<evidence type="ECO:0000256" key="10">
    <source>
        <dbReference type="ARBA" id="ARBA00030988"/>
    </source>
</evidence>
<dbReference type="PANTHER" id="PTHR30478:SF0">
    <property type="entry name" value="BETA SLIDING CLAMP"/>
    <property type="match status" value="1"/>
</dbReference>
<proteinExistence type="inferred from homology"/>
<dbReference type="GO" id="GO:0003887">
    <property type="term" value="F:DNA-directed DNA polymerase activity"/>
    <property type="evidence" value="ECO:0007669"/>
    <property type="project" value="UniProtKB-KW"/>
</dbReference>
<sequence length="401" mass="42746">MIEIETRKFVAAMEIAGSVVQRGTSIEVLRQLRLHANGLLSISATDLDMGCEVRLPYSGAPASPFLLPEPARIRKAVAHSGGDSVRVVPGEDGAVSVEAGPLALAAKGVPAGDFPTHGLEALAREDLRCVLGSAEIAAIGRVARAMSAEETRYYLNGIFLHALDDWTVRAVATDGHRLFWANLKIPGAMMARDRFTGVILPRGLINLVLRRFKRAEEVALVVGVPLPFNAVEVAEGTAPARGINPRVALAANLGDLLVSFRSKTIDGTFPDYTRVIPEAHEYRVVLDIATLRRALLSLVASSAAKRPDVTIRHEGGELRCSIATDWGGKDSRACASVVMLECLGLPEGYQIAFNGRYLLDCLNSCRGARAIFGLNGGMAPASIAGDEDAGDFGMVVMPVRT</sequence>
<evidence type="ECO:0000256" key="8">
    <source>
        <dbReference type="ARBA" id="ARBA00022932"/>
    </source>
</evidence>
<accession>A0A7X5Y1M6</accession>
<dbReference type="InterPro" id="IPR022635">
    <property type="entry name" value="DNA_polIII_beta_C"/>
</dbReference>
<keyword evidence="9" id="KW-0238">DNA-binding</keyword>
<dbReference type="GO" id="GO:0008408">
    <property type="term" value="F:3'-5' exonuclease activity"/>
    <property type="evidence" value="ECO:0007669"/>
    <property type="project" value="InterPro"/>
</dbReference>
<reference evidence="14 15" key="1">
    <citation type="submission" date="2020-03" db="EMBL/GenBank/DDBJ databases">
        <title>Genomic Encyclopedia of Type Strains, Phase IV (KMG-IV): sequencing the most valuable type-strain genomes for metagenomic binning, comparative biology and taxonomic classification.</title>
        <authorList>
            <person name="Goeker M."/>
        </authorList>
    </citation>
    <scope>NUCLEOTIDE SEQUENCE [LARGE SCALE GENOMIC DNA]</scope>
    <source>
        <strain evidence="14 15">DSM 7225</strain>
    </source>
</reference>
<comment type="subcellular location">
    <subcellularLocation>
        <location evidence="1">Cytoplasm</location>
    </subcellularLocation>
</comment>
<evidence type="ECO:0000259" key="13">
    <source>
        <dbReference type="Pfam" id="PF02768"/>
    </source>
</evidence>
<feature type="domain" description="DNA polymerase III beta sliding clamp central" evidence="12">
    <location>
        <begin position="138"/>
        <end position="271"/>
    </location>
</feature>
<dbReference type="GO" id="GO:0009360">
    <property type="term" value="C:DNA polymerase III complex"/>
    <property type="evidence" value="ECO:0007669"/>
    <property type="project" value="InterPro"/>
</dbReference>
<dbReference type="InterPro" id="IPR046938">
    <property type="entry name" value="DNA_clamp_sf"/>
</dbReference>
<keyword evidence="6 14" id="KW-0548">Nucleotidyltransferase</keyword>
<dbReference type="SMART" id="SM00480">
    <property type="entry name" value="POL3Bc"/>
    <property type="match status" value="1"/>
</dbReference>
<evidence type="ECO:0000256" key="5">
    <source>
        <dbReference type="ARBA" id="ARBA00022679"/>
    </source>
</evidence>
<dbReference type="AlphaFoldDB" id="A0A7X5Y1M6"/>
<dbReference type="EMBL" id="JAATJB010000015">
    <property type="protein sequence ID" value="NJB99416.1"/>
    <property type="molecule type" value="Genomic_DNA"/>
</dbReference>
<keyword evidence="8" id="KW-0239">DNA-directed DNA polymerase</keyword>
<evidence type="ECO:0000259" key="12">
    <source>
        <dbReference type="Pfam" id="PF02767"/>
    </source>
</evidence>
<evidence type="ECO:0000256" key="2">
    <source>
        <dbReference type="ARBA" id="ARBA00010752"/>
    </source>
</evidence>
<feature type="domain" description="DNA polymerase III beta sliding clamp C-terminal" evidence="13">
    <location>
        <begin position="274"/>
        <end position="400"/>
    </location>
</feature>
<keyword evidence="7" id="KW-0235">DNA replication</keyword>
<organism evidence="14 15">
    <name type="scientific">Sphingomonas trueperi</name>
    <dbReference type="NCBI Taxonomy" id="53317"/>
    <lineage>
        <taxon>Bacteria</taxon>
        <taxon>Pseudomonadati</taxon>
        <taxon>Pseudomonadota</taxon>
        <taxon>Alphaproteobacteria</taxon>
        <taxon>Sphingomonadales</taxon>
        <taxon>Sphingomonadaceae</taxon>
        <taxon>Sphingomonas</taxon>
    </lineage>
</organism>
<dbReference type="InterPro" id="IPR022637">
    <property type="entry name" value="DNA_polIII_beta_cen"/>
</dbReference>
<dbReference type="GO" id="GO:0003677">
    <property type="term" value="F:DNA binding"/>
    <property type="evidence" value="ECO:0007669"/>
    <property type="project" value="UniProtKB-KW"/>
</dbReference>